<dbReference type="Gene3D" id="3.90.1200.10">
    <property type="match status" value="1"/>
</dbReference>
<comment type="similarity">
    <text evidence="1">Belongs to the fructosamine kinase family.</text>
</comment>
<reference evidence="2 3" key="1">
    <citation type="submission" date="2011-10" db="EMBL/GenBank/DDBJ databases">
        <title>Whole genome sequence of Selenomonas ruminantium subsp. lactilytica TAM6421.</title>
        <authorList>
            <person name="Oguchi A."/>
            <person name="Ankai A."/>
            <person name="Kaneko J."/>
            <person name="Yamada-Narita S."/>
            <person name="Fukui S."/>
            <person name="Takahashi M."/>
            <person name="Onodera T."/>
            <person name="Kojima S."/>
            <person name="Fushimi T."/>
            <person name="Abe N."/>
            <person name="Kamio Y."/>
            <person name="Yamazaki S."/>
            <person name="Fujita N."/>
        </authorList>
    </citation>
    <scope>NUCLEOTIDE SEQUENCE [LARGE SCALE GENOMIC DNA]</scope>
    <source>
        <strain evidence="3">NBRC 103574 / TAM6421</strain>
    </source>
</reference>
<dbReference type="PANTHER" id="PTHR12149:SF8">
    <property type="entry name" value="PROTEIN-RIBULOSAMINE 3-KINASE"/>
    <property type="match status" value="1"/>
</dbReference>
<dbReference type="AlphaFoldDB" id="I0GQK0"/>
<accession>I0GQK0</accession>
<dbReference type="RefSeq" id="WP_014424474.1">
    <property type="nucleotide sequence ID" value="NC_017068.1"/>
</dbReference>
<protein>
    <submittedName>
        <fullName evidence="2">Putative phosphotransferase</fullName>
    </submittedName>
</protein>
<dbReference type="EMBL" id="AP012292">
    <property type="protein sequence ID" value="BAL83037.1"/>
    <property type="molecule type" value="Genomic_DNA"/>
</dbReference>
<dbReference type="InterPro" id="IPR011009">
    <property type="entry name" value="Kinase-like_dom_sf"/>
</dbReference>
<dbReference type="InterPro" id="IPR016477">
    <property type="entry name" value="Fructo-/Ketosamine-3-kinase"/>
</dbReference>
<evidence type="ECO:0000313" key="2">
    <source>
        <dbReference type="EMBL" id="BAL83037.1"/>
    </source>
</evidence>
<evidence type="ECO:0000256" key="1">
    <source>
        <dbReference type="PIRNR" id="PIRNR006221"/>
    </source>
</evidence>
<sequence>MGLADVIRQIYGEEVYIIDKAEITGGDINDAYHLCLSNGENLFIKVNAKAKDDFFAAEKIGLEALHKAGAVTPSVIAYGKTKDNLSYLLLNYVRSSRHKRTYWEDLGHMLAQVHRASMDKITGDSRFGFSADNYIGQTRQKNTRTESWIEFFRTSRLAVQMKLAAGYFDKDDKQRCEKLLDNLEKYLVEPEFPSLIHGDLWSGNVMPDHNGSPMLIDPATYIGHHEADIAMTELFGGFSPEFYDAYHEIIPKEPGYADRRDLYNMYHLLNHLNLFGRSYLAAVRRILKSYSQK</sequence>
<evidence type="ECO:0000313" key="3">
    <source>
        <dbReference type="Proteomes" id="UP000007887"/>
    </source>
</evidence>
<keyword evidence="1" id="KW-0418">Kinase</keyword>
<gene>
    <name evidence="2" type="ordered locus">SELR_13290</name>
</gene>
<dbReference type="eggNOG" id="COG3001">
    <property type="taxonomic scope" value="Bacteria"/>
</dbReference>
<organism evidence="2 3">
    <name type="scientific">Selenomonas ruminantium subsp. lactilytica (strain NBRC 103574 / TAM6421)</name>
    <dbReference type="NCBI Taxonomy" id="927704"/>
    <lineage>
        <taxon>Bacteria</taxon>
        <taxon>Bacillati</taxon>
        <taxon>Bacillota</taxon>
        <taxon>Negativicutes</taxon>
        <taxon>Selenomonadales</taxon>
        <taxon>Selenomonadaceae</taxon>
        <taxon>Selenomonas</taxon>
    </lineage>
</organism>
<dbReference type="PATRIC" id="fig|927704.6.peg.1369"/>
<dbReference type="PIRSF" id="PIRSF006221">
    <property type="entry name" value="Ketosamine-3-kinase"/>
    <property type="match status" value="1"/>
</dbReference>
<dbReference type="Gene3D" id="3.30.200.20">
    <property type="entry name" value="Phosphorylase Kinase, domain 1"/>
    <property type="match status" value="1"/>
</dbReference>
<dbReference type="SUPFAM" id="SSF56112">
    <property type="entry name" value="Protein kinase-like (PK-like)"/>
    <property type="match status" value="1"/>
</dbReference>
<dbReference type="Proteomes" id="UP000007887">
    <property type="component" value="Chromosome"/>
</dbReference>
<name>I0GQK0_SELRL</name>
<dbReference type="KEGG" id="sri:SELR_13290"/>
<proteinExistence type="inferred from homology"/>
<dbReference type="Pfam" id="PF03881">
    <property type="entry name" value="Fructosamin_kin"/>
    <property type="match status" value="1"/>
</dbReference>
<dbReference type="PANTHER" id="PTHR12149">
    <property type="entry name" value="FRUCTOSAMINE 3 KINASE-RELATED PROTEIN"/>
    <property type="match status" value="1"/>
</dbReference>
<dbReference type="GO" id="GO:0016301">
    <property type="term" value="F:kinase activity"/>
    <property type="evidence" value="ECO:0007669"/>
    <property type="project" value="UniProtKB-UniRule"/>
</dbReference>
<dbReference type="HOGENOM" id="CLU_036517_0_1_9"/>
<keyword evidence="1 2" id="KW-0808">Transferase</keyword>